<evidence type="ECO:0000259" key="2">
    <source>
        <dbReference type="PROSITE" id="PS50006"/>
    </source>
</evidence>
<dbReference type="InterPro" id="IPR000253">
    <property type="entry name" value="FHA_dom"/>
</dbReference>
<protein>
    <submittedName>
        <fullName evidence="3">DUF2662 domain-containing protein</fullName>
    </submittedName>
</protein>
<sequence length="243" mass="26354">MGILDNVERGLEKLVRGAFSTGSRSRVQPVEIASSLRRELDHKSLVLTEGRTLAPNVFTARLSDPDFEQAQQWGSALAEELCDVVIRHVNSQQYTLQGPVRVSFAHDSALKPGVFEVDSSIEKQPGSRSPSAPAAPARQPVQYQPILELGGQRYSLNAGSIVLGRSSEADILVEDTGVSRRHLEIRTDGGRAVAIELGSTNGSFVNGQRVQGQTELTDGSVITMGRTRMTFRLVPVQNGGHRI</sequence>
<dbReference type="SUPFAM" id="SSF49879">
    <property type="entry name" value="SMAD/FHA domain"/>
    <property type="match status" value="1"/>
</dbReference>
<dbReference type="InterPro" id="IPR008984">
    <property type="entry name" value="SMAD_FHA_dom_sf"/>
</dbReference>
<dbReference type="SMART" id="SM00240">
    <property type="entry name" value="FHA"/>
    <property type="match status" value="1"/>
</dbReference>
<comment type="caution">
    <text evidence="3">The sequence shown here is derived from an EMBL/GenBank/DDBJ whole genome shotgun (WGS) entry which is preliminary data.</text>
</comment>
<proteinExistence type="predicted"/>
<dbReference type="InterPro" id="IPR022128">
    <property type="entry name" value="FhaA_N"/>
</dbReference>
<dbReference type="PROSITE" id="PS50006">
    <property type="entry name" value="FHA_DOMAIN"/>
    <property type="match status" value="1"/>
</dbReference>
<dbReference type="CDD" id="cd00060">
    <property type="entry name" value="FHA"/>
    <property type="match status" value="1"/>
</dbReference>
<organism evidence="3 4">
    <name type="scientific">Arthrobacter crusticola</name>
    <dbReference type="NCBI Taxonomy" id="2547960"/>
    <lineage>
        <taxon>Bacteria</taxon>
        <taxon>Bacillati</taxon>
        <taxon>Actinomycetota</taxon>
        <taxon>Actinomycetes</taxon>
        <taxon>Micrococcales</taxon>
        <taxon>Micrococcaceae</taxon>
        <taxon>Arthrobacter</taxon>
    </lineage>
</organism>
<dbReference type="Proteomes" id="UP000295411">
    <property type="component" value="Unassembled WGS sequence"/>
</dbReference>
<gene>
    <name evidence="3" type="ORF">E2F48_12425</name>
</gene>
<accession>A0A4R5TUA6</accession>
<dbReference type="AlphaFoldDB" id="A0A4R5TUA6"/>
<reference evidence="3 4" key="1">
    <citation type="submission" date="2019-03" db="EMBL/GenBank/DDBJ databases">
        <title>Arthrobacter sp. nov., an bacterium isolated from biocrust in Mu Us Desert.</title>
        <authorList>
            <person name="Lixiong L."/>
        </authorList>
    </citation>
    <scope>NUCLEOTIDE SEQUENCE [LARGE SCALE GENOMIC DNA]</scope>
    <source>
        <strain evidence="3 4">SLN-3</strain>
    </source>
</reference>
<dbReference type="OrthoDB" id="151099at2"/>
<evidence type="ECO:0000313" key="4">
    <source>
        <dbReference type="Proteomes" id="UP000295411"/>
    </source>
</evidence>
<dbReference type="RefSeq" id="WP_133404297.1">
    <property type="nucleotide sequence ID" value="NZ_SMTK01000004.1"/>
</dbReference>
<dbReference type="PANTHER" id="PTHR23308">
    <property type="entry name" value="NUCLEAR INHIBITOR OF PROTEIN PHOSPHATASE-1"/>
    <property type="match status" value="1"/>
</dbReference>
<dbReference type="InterPro" id="IPR050923">
    <property type="entry name" value="Cell_Proc_Reg/RNA_Proc"/>
</dbReference>
<keyword evidence="1" id="KW-0597">Phosphoprotein</keyword>
<evidence type="ECO:0000313" key="3">
    <source>
        <dbReference type="EMBL" id="TDK24627.1"/>
    </source>
</evidence>
<keyword evidence="4" id="KW-1185">Reference proteome</keyword>
<name>A0A4R5TUA6_9MICC</name>
<dbReference type="Pfam" id="PF00498">
    <property type="entry name" value="FHA"/>
    <property type="match status" value="1"/>
</dbReference>
<feature type="domain" description="FHA" evidence="2">
    <location>
        <begin position="161"/>
        <end position="210"/>
    </location>
</feature>
<evidence type="ECO:0000256" key="1">
    <source>
        <dbReference type="ARBA" id="ARBA00022553"/>
    </source>
</evidence>
<dbReference type="EMBL" id="SMTK01000004">
    <property type="protein sequence ID" value="TDK24627.1"/>
    <property type="molecule type" value="Genomic_DNA"/>
</dbReference>
<dbReference type="Pfam" id="PF12401">
    <property type="entry name" value="FhaA_N"/>
    <property type="match status" value="1"/>
</dbReference>
<dbReference type="InterPro" id="IPR042287">
    <property type="entry name" value="FhaA_N_sf"/>
</dbReference>
<dbReference type="Gene3D" id="3.30.2320.60">
    <property type="entry name" value="FhaA, phosphopeptide-binding domain (DUF3662)"/>
    <property type="match status" value="1"/>
</dbReference>
<dbReference type="Gene3D" id="2.60.200.20">
    <property type="match status" value="1"/>
</dbReference>